<name>A0A0L7MFE3_COMTE</name>
<dbReference type="InterPro" id="IPR000914">
    <property type="entry name" value="SBP_5_dom"/>
</dbReference>
<dbReference type="GO" id="GO:0043190">
    <property type="term" value="C:ATP-binding cassette (ABC) transporter complex"/>
    <property type="evidence" value="ECO:0007669"/>
    <property type="project" value="InterPro"/>
</dbReference>
<dbReference type="AlphaFoldDB" id="A0A0L7MFE3"/>
<comment type="similarity">
    <text evidence="1">Belongs to the bacterial solute-binding protein 5 family.</text>
</comment>
<dbReference type="SUPFAM" id="SSF53850">
    <property type="entry name" value="Periplasmic binding protein-like II"/>
    <property type="match status" value="1"/>
</dbReference>
<dbReference type="PATRIC" id="fig|285.49.peg.2930"/>
<reference evidence="5" key="1">
    <citation type="submission" date="2014-06" db="EMBL/GenBank/DDBJ databases">
        <title>Draft genome sequence of C. testosteroni WDL7.</title>
        <authorList>
            <person name="Wu Y."/>
            <person name="Seshan H."/>
            <person name="Arumugam K."/>
        </authorList>
    </citation>
    <scope>NUCLEOTIDE SEQUENCE [LARGE SCALE GENOMIC DNA]</scope>
    <source>
        <strain evidence="5">WDL7</strain>
    </source>
</reference>
<sequence>MSAAVLHRPFSFLLNSPMHTIYKPMFWALLSVITAGAHGQTPATPVKGGTVTAVVAQEPTSLVSFLDTKTDNRDLSAKITEGLLRYDAQFKPQPLLATSWSISPDGLRYTFKLRQGVKFHDGQDFSSADVRYSLLTQKKLGPRGRITLQSLERVDTPDPHTAVLVLSKPAPFLLKSLSSAELPIVPARRYGDADPLTSPNITAPVGTGPFVFDQWVRGSHVILKRNPNYWRQGVPHVDRVVFRFVRDPSAISAAVETGEADIAQNLSLADLGRLLQKPALKLDASYDAFLNNASFLEFNVENPVLAKAEVRHAIAHAVDRQFIVNNVYYKQAELVNSPIPKVLAGYYDDSSFKYGFDVNRANQLLDAAGYPRQANGQRFSVRLSYIPGAQFKQTAEYLRSALNRVGIKVDILDGDLPTFLKRVYTSREFDLNINGLGRLFDPSVGGQRIYWSDGIKNPLIWINASHYSNPQVDELFRQAAVELDDSRRAAQFRQIQQIVGRDLPVYPLATVPSALRVHSTRVHGLNNSIDLTAGDFSDLWLEPRK</sequence>
<dbReference type="CDD" id="cd08517">
    <property type="entry name" value="PBP2_NikA_DppA_OppA_like_13"/>
    <property type="match status" value="1"/>
</dbReference>
<keyword evidence="2" id="KW-0732">Signal</keyword>
<dbReference type="PANTHER" id="PTHR30290:SF38">
    <property type="entry name" value="D,D-DIPEPTIDE-BINDING PERIPLASMIC PROTEIN DDPA-RELATED"/>
    <property type="match status" value="1"/>
</dbReference>
<dbReference type="InterPro" id="IPR039424">
    <property type="entry name" value="SBP_5"/>
</dbReference>
<organism evidence="4 5">
    <name type="scientific">Comamonas testosteroni</name>
    <name type="common">Pseudomonas testosteroni</name>
    <dbReference type="NCBI Taxonomy" id="285"/>
    <lineage>
        <taxon>Bacteria</taxon>
        <taxon>Pseudomonadati</taxon>
        <taxon>Pseudomonadota</taxon>
        <taxon>Betaproteobacteria</taxon>
        <taxon>Burkholderiales</taxon>
        <taxon>Comamonadaceae</taxon>
        <taxon>Comamonas</taxon>
    </lineage>
</organism>
<proteinExistence type="inferred from homology"/>
<dbReference type="Proteomes" id="UP000037442">
    <property type="component" value="Unassembled WGS sequence"/>
</dbReference>
<dbReference type="GO" id="GO:0030288">
    <property type="term" value="C:outer membrane-bounded periplasmic space"/>
    <property type="evidence" value="ECO:0007669"/>
    <property type="project" value="UniProtKB-ARBA"/>
</dbReference>
<protein>
    <submittedName>
        <fullName evidence="4">Peptide ABC transporter substrate-binding protein</fullName>
    </submittedName>
</protein>
<dbReference type="PANTHER" id="PTHR30290">
    <property type="entry name" value="PERIPLASMIC BINDING COMPONENT OF ABC TRANSPORTER"/>
    <property type="match status" value="1"/>
</dbReference>
<dbReference type="InterPro" id="IPR030678">
    <property type="entry name" value="Peptide/Ni-bd"/>
</dbReference>
<dbReference type="PIRSF" id="PIRSF002741">
    <property type="entry name" value="MppA"/>
    <property type="match status" value="1"/>
</dbReference>
<dbReference type="Gene3D" id="3.40.190.10">
    <property type="entry name" value="Periplasmic binding protein-like II"/>
    <property type="match status" value="1"/>
</dbReference>
<comment type="caution">
    <text evidence="4">The sequence shown here is derived from an EMBL/GenBank/DDBJ whole genome shotgun (WGS) entry which is preliminary data.</text>
</comment>
<evidence type="ECO:0000313" key="5">
    <source>
        <dbReference type="Proteomes" id="UP000037442"/>
    </source>
</evidence>
<dbReference type="EMBL" id="JNVD01000022">
    <property type="protein sequence ID" value="KOC20629.1"/>
    <property type="molecule type" value="Genomic_DNA"/>
</dbReference>
<dbReference type="Pfam" id="PF00496">
    <property type="entry name" value="SBP_bac_5"/>
    <property type="match status" value="1"/>
</dbReference>
<evidence type="ECO:0000313" key="4">
    <source>
        <dbReference type="EMBL" id="KOC20629.1"/>
    </source>
</evidence>
<evidence type="ECO:0000259" key="3">
    <source>
        <dbReference type="Pfam" id="PF00496"/>
    </source>
</evidence>
<feature type="domain" description="Solute-binding protein family 5" evidence="3">
    <location>
        <begin position="91"/>
        <end position="443"/>
    </location>
</feature>
<dbReference type="Gene3D" id="3.10.105.10">
    <property type="entry name" value="Dipeptide-binding Protein, Domain 3"/>
    <property type="match status" value="1"/>
</dbReference>
<dbReference type="GO" id="GO:1904680">
    <property type="term" value="F:peptide transmembrane transporter activity"/>
    <property type="evidence" value="ECO:0007669"/>
    <property type="project" value="TreeGrafter"/>
</dbReference>
<evidence type="ECO:0000256" key="1">
    <source>
        <dbReference type="ARBA" id="ARBA00005695"/>
    </source>
</evidence>
<gene>
    <name evidence="4" type="ORF">GL58_14200</name>
</gene>
<accession>A0A0L7MFE3</accession>
<evidence type="ECO:0000256" key="2">
    <source>
        <dbReference type="ARBA" id="ARBA00022729"/>
    </source>
</evidence>
<dbReference type="GO" id="GO:0015833">
    <property type="term" value="P:peptide transport"/>
    <property type="evidence" value="ECO:0007669"/>
    <property type="project" value="TreeGrafter"/>
</dbReference>